<feature type="domain" description="Metallo-beta-lactamase" evidence="5">
    <location>
        <begin position="50"/>
        <end position="252"/>
    </location>
</feature>
<evidence type="ECO:0000256" key="2">
    <source>
        <dbReference type="ARBA" id="ARBA00022723"/>
    </source>
</evidence>
<dbReference type="SMART" id="SM00849">
    <property type="entry name" value="Lactamase_B"/>
    <property type="match status" value="1"/>
</dbReference>
<reference evidence="6 7" key="1">
    <citation type="submission" date="2019-01" db="EMBL/GenBank/DDBJ databases">
        <title>Draft genome sequences of the type strains of six Macrococcus species.</title>
        <authorList>
            <person name="Mazhar S."/>
            <person name="Altermann E."/>
            <person name="Hill C."/>
            <person name="Mcauliffe O."/>
        </authorList>
    </citation>
    <scope>NUCLEOTIDE SEQUENCE [LARGE SCALE GENOMIC DNA]</scope>
    <source>
        <strain evidence="6 7">CCM4815</strain>
    </source>
</reference>
<dbReference type="CDD" id="cd07728">
    <property type="entry name" value="YtnP-like_MBL-fold"/>
    <property type="match status" value="1"/>
</dbReference>
<evidence type="ECO:0000256" key="1">
    <source>
        <dbReference type="ARBA" id="ARBA00007749"/>
    </source>
</evidence>
<proteinExistence type="inferred from homology"/>
<dbReference type="InterPro" id="IPR051013">
    <property type="entry name" value="MBL_superfamily_lactonases"/>
</dbReference>
<organism evidence="6 7">
    <name type="scientific">Macrococcus lamae</name>
    <dbReference type="NCBI Taxonomy" id="198484"/>
    <lineage>
        <taxon>Bacteria</taxon>
        <taxon>Bacillati</taxon>
        <taxon>Bacillota</taxon>
        <taxon>Bacilli</taxon>
        <taxon>Bacillales</taxon>
        <taxon>Staphylococcaceae</taxon>
        <taxon>Macrococcus</taxon>
    </lineage>
</organism>
<dbReference type="PANTHER" id="PTHR42978">
    <property type="entry name" value="QUORUM-QUENCHING LACTONASE YTNP-RELATED-RELATED"/>
    <property type="match status" value="1"/>
</dbReference>
<evidence type="ECO:0000313" key="6">
    <source>
        <dbReference type="EMBL" id="TDM07723.1"/>
    </source>
</evidence>
<dbReference type="EMBL" id="SCWB01000013">
    <property type="protein sequence ID" value="TDM07723.1"/>
    <property type="molecule type" value="Genomic_DNA"/>
</dbReference>
<comment type="caution">
    <text evidence="6">The sequence shown here is derived from an EMBL/GenBank/DDBJ whole genome shotgun (WGS) entry which is preliminary data.</text>
</comment>
<dbReference type="PANTHER" id="PTHR42978:SF6">
    <property type="entry name" value="QUORUM-QUENCHING LACTONASE YTNP-RELATED"/>
    <property type="match status" value="1"/>
</dbReference>
<gene>
    <name evidence="6" type="ORF">ERX29_07980</name>
</gene>
<sequence length="278" mass="31684">MCMLNIGKFKLTPLNGGITQMDGGATFGVVPKPLWQKKYPHNDNNQVPLVTYPILIQSEYGNMLIDSGVGNGKLDDKRKRNYGVNFESNIADELSRLNLSTDDINVIMMSHMHFDHALGLTSSTGEPVFKNAKIITSQSEWDEMRNPNIRSKATYWKMNYEGIEEMVEPFTDEIEICPGITMIHTGGHSEGHSVIEIKDGGERAVHMADLLPTTAHRNPLWVTAYDDYPMDSIFQKEELFECYQDAWYIFYHDVRHFAVKFDGGEIIEEMRREPVVSV</sequence>
<evidence type="ECO:0000256" key="3">
    <source>
        <dbReference type="ARBA" id="ARBA00022801"/>
    </source>
</evidence>
<dbReference type="SUPFAM" id="SSF56281">
    <property type="entry name" value="Metallo-hydrolase/oxidoreductase"/>
    <property type="match status" value="1"/>
</dbReference>
<dbReference type="GO" id="GO:0046872">
    <property type="term" value="F:metal ion binding"/>
    <property type="evidence" value="ECO:0007669"/>
    <property type="project" value="UniProtKB-KW"/>
</dbReference>
<evidence type="ECO:0000259" key="5">
    <source>
        <dbReference type="SMART" id="SM00849"/>
    </source>
</evidence>
<protein>
    <submittedName>
        <fullName evidence="6">MBL fold metallo-hydrolase</fullName>
    </submittedName>
</protein>
<dbReference type="Proteomes" id="UP000294802">
    <property type="component" value="Unassembled WGS sequence"/>
</dbReference>
<dbReference type="InterPro" id="IPR001279">
    <property type="entry name" value="Metallo-B-lactamas"/>
</dbReference>
<keyword evidence="2" id="KW-0479">Metal-binding</keyword>
<dbReference type="Gene3D" id="3.60.15.10">
    <property type="entry name" value="Ribonuclease Z/Hydroxyacylglutathione hydrolase-like"/>
    <property type="match status" value="1"/>
</dbReference>
<evidence type="ECO:0000313" key="7">
    <source>
        <dbReference type="Proteomes" id="UP000294802"/>
    </source>
</evidence>
<accession>A0A4R6BT91</accession>
<keyword evidence="4" id="KW-0862">Zinc</keyword>
<dbReference type="AlphaFoldDB" id="A0A4R6BT91"/>
<dbReference type="InterPro" id="IPR036866">
    <property type="entry name" value="RibonucZ/Hydroxyglut_hydro"/>
</dbReference>
<keyword evidence="7" id="KW-1185">Reference proteome</keyword>
<dbReference type="OrthoDB" id="9802897at2"/>
<name>A0A4R6BT91_9STAP</name>
<dbReference type="GO" id="GO:0016787">
    <property type="term" value="F:hydrolase activity"/>
    <property type="evidence" value="ECO:0007669"/>
    <property type="project" value="UniProtKB-KW"/>
</dbReference>
<comment type="similarity">
    <text evidence="1">Belongs to the metallo-beta-lactamase superfamily.</text>
</comment>
<keyword evidence="3 6" id="KW-0378">Hydrolase</keyword>
<evidence type="ECO:0000256" key="4">
    <source>
        <dbReference type="ARBA" id="ARBA00022833"/>
    </source>
</evidence>
<dbReference type="Pfam" id="PF00753">
    <property type="entry name" value="Lactamase_B"/>
    <property type="match status" value="1"/>
</dbReference>